<evidence type="ECO:0000313" key="9">
    <source>
        <dbReference type="Proteomes" id="UP000290189"/>
    </source>
</evidence>
<proteinExistence type="predicted"/>
<dbReference type="Pfam" id="PF00069">
    <property type="entry name" value="Pkinase"/>
    <property type="match status" value="1"/>
</dbReference>
<evidence type="ECO:0000256" key="2">
    <source>
        <dbReference type="ARBA" id="ARBA00022679"/>
    </source>
</evidence>
<gene>
    <name evidence="8" type="ORF">PLBR_LOCUS4485</name>
</gene>
<evidence type="ECO:0000256" key="6">
    <source>
        <dbReference type="PROSITE-ProRule" id="PRU10141"/>
    </source>
</evidence>
<geneLocation type="mitochondrion" evidence="8"/>
<keyword evidence="5 6" id="KW-0067">ATP-binding</keyword>
<evidence type="ECO:0000313" key="8">
    <source>
        <dbReference type="EMBL" id="SPQ97270.1"/>
    </source>
</evidence>
<dbReference type="PROSITE" id="PS00107">
    <property type="entry name" value="PROTEIN_KINASE_ATP"/>
    <property type="match status" value="1"/>
</dbReference>
<dbReference type="InterPro" id="IPR000719">
    <property type="entry name" value="Prot_kinase_dom"/>
</dbReference>
<keyword evidence="3 6" id="KW-0547">Nucleotide-binding</keyword>
<dbReference type="PROSITE" id="PS50011">
    <property type="entry name" value="PROTEIN_KINASE_DOM"/>
    <property type="match status" value="1"/>
</dbReference>
<dbReference type="GO" id="GO:0004674">
    <property type="term" value="F:protein serine/threonine kinase activity"/>
    <property type="evidence" value="ECO:0007669"/>
    <property type="project" value="UniProtKB-KW"/>
</dbReference>
<dbReference type="SUPFAM" id="SSF56112">
    <property type="entry name" value="Protein kinase-like (PK-like)"/>
    <property type="match status" value="1"/>
</dbReference>
<feature type="domain" description="Protein kinase" evidence="7">
    <location>
        <begin position="57"/>
        <end position="363"/>
    </location>
</feature>
<dbReference type="AlphaFoldDB" id="A0A3P3YB98"/>
<evidence type="ECO:0000259" key="7">
    <source>
        <dbReference type="PROSITE" id="PS50011"/>
    </source>
</evidence>
<feature type="binding site" evidence="6">
    <location>
        <position position="86"/>
    </location>
    <ligand>
        <name>ATP</name>
        <dbReference type="ChEBI" id="CHEBI:30616"/>
    </ligand>
</feature>
<sequence>MSSGSRPLKALTVHLYDTYSKINATAAAPPDNAGSSSDDAAAHDYAVRPGECMHQRYMVDSVIGKGSFGQVVKAFDRVSGTWVAIKLIKRLKVFTAQAQTEIRILRHLKRRDPLRRWHIVTMMDSFVHDGHQCIVFEMLSSNLYEVLRGTRFRGLSLTLVRHVGRQLAEALHFLDNESIISCDLKPENILLQHPHRFEVKVIDFGSACFESEQIYTYIQSRFYRAPEVLIGDVVTTAIDMWSLGCILVELYTGEPLFSGGSELEQMQQFVSVLGLPPRVVVDRSRKAHVYFEYDQFGHCVLRGGAPGRASSVSKLASVISEHVPIVRHSQLEHTAFLNLLHRMLEFDPRVRIRPSEALTHPFLRDEYARPQTANARLRSAHARPVHISDQRGPYCRER</sequence>
<dbReference type="PANTHER" id="PTHR24058:SF28">
    <property type="entry name" value="SERINE_THREONINE-PROTEIN KINASE MINIBRAIN"/>
    <property type="match status" value="1"/>
</dbReference>
<keyword evidence="8" id="KW-0496">Mitochondrion</keyword>
<keyword evidence="1" id="KW-0723">Serine/threonine-protein kinase</keyword>
<accession>A0A3P3YB98</accession>
<keyword evidence="2" id="KW-0808">Transferase</keyword>
<reference evidence="8 9" key="1">
    <citation type="submission" date="2018-03" db="EMBL/GenBank/DDBJ databases">
        <authorList>
            <person name="Fogelqvist J."/>
        </authorList>
    </citation>
    <scope>NUCLEOTIDE SEQUENCE [LARGE SCALE GENOMIC DNA]</scope>
</reference>
<evidence type="ECO:0000256" key="5">
    <source>
        <dbReference type="ARBA" id="ARBA00022840"/>
    </source>
</evidence>
<evidence type="ECO:0000256" key="3">
    <source>
        <dbReference type="ARBA" id="ARBA00022741"/>
    </source>
</evidence>
<protein>
    <recommendedName>
        <fullName evidence="7">Protein kinase domain-containing protein</fullName>
    </recommendedName>
</protein>
<dbReference type="Gene3D" id="3.30.200.20">
    <property type="entry name" value="Phosphorylase Kinase, domain 1"/>
    <property type="match status" value="1"/>
</dbReference>
<name>A0A3P3YB98_PLABS</name>
<dbReference type="GO" id="GO:0005524">
    <property type="term" value="F:ATP binding"/>
    <property type="evidence" value="ECO:0007669"/>
    <property type="project" value="UniProtKB-UniRule"/>
</dbReference>
<dbReference type="PANTHER" id="PTHR24058">
    <property type="entry name" value="DUAL SPECIFICITY PROTEIN KINASE"/>
    <property type="match status" value="1"/>
</dbReference>
<dbReference type="Gene3D" id="1.10.510.10">
    <property type="entry name" value="Transferase(Phosphotransferase) domain 1"/>
    <property type="match status" value="1"/>
</dbReference>
<dbReference type="InterPro" id="IPR017441">
    <property type="entry name" value="Protein_kinase_ATP_BS"/>
</dbReference>
<dbReference type="Proteomes" id="UP000290189">
    <property type="component" value="Unassembled WGS sequence"/>
</dbReference>
<evidence type="ECO:0000256" key="1">
    <source>
        <dbReference type="ARBA" id="ARBA00022527"/>
    </source>
</evidence>
<dbReference type="EMBL" id="OVEO01000007">
    <property type="protein sequence ID" value="SPQ97270.1"/>
    <property type="molecule type" value="Genomic_DNA"/>
</dbReference>
<keyword evidence="4" id="KW-0418">Kinase</keyword>
<dbReference type="InterPro" id="IPR050494">
    <property type="entry name" value="Ser_Thr_dual-spec_kinase"/>
</dbReference>
<organism evidence="8 9">
    <name type="scientific">Plasmodiophora brassicae</name>
    <name type="common">Clubroot disease agent</name>
    <dbReference type="NCBI Taxonomy" id="37360"/>
    <lineage>
        <taxon>Eukaryota</taxon>
        <taxon>Sar</taxon>
        <taxon>Rhizaria</taxon>
        <taxon>Endomyxa</taxon>
        <taxon>Phytomyxea</taxon>
        <taxon>Plasmodiophorida</taxon>
        <taxon>Plasmodiophoridae</taxon>
        <taxon>Plasmodiophora</taxon>
    </lineage>
</organism>
<evidence type="ECO:0000256" key="4">
    <source>
        <dbReference type="ARBA" id="ARBA00022777"/>
    </source>
</evidence>
<dbReference type="SMART" id="SM00220">
    <property type="entry name" value="S_TKc"/>
    <property type="match status" value="1"/>
</dbReference>
<dbReference type="InterPro" id="IPR011009">
    <property type="entry name" value="Kinase-like_dom_sf"/>
</dbReference>